<dbReference type="Proteomes" id="UP000027192">
    <property type="component" value="Unassembled WGS sequence"/>
</dbReference>
<accession>A0A066RZQ1</accession>
<keyword evidence="3" id="KW-1185">Reference proteome</keyword>
<dbReference type="SUPFAM" id="SSF56300">
    <property type="entry name" value="Metallo-dependent phosphatases"/>
    <property type="match status" value="1"/>
</dbReference>
<dbReference type="InterPro" id="IPR029052">
    <property type="entry name" value="Metallo-depent_PP-like"/>
</dbReference>
<dbReference type="Gene3D" id="3.60.21.10">
    <property type="match status" value="1"/>
</dbReference>
<feature type="signal peptide" evidence="1">
    <location>
        <begin position="1"/>
        <end position="24"/>
    </location>
</feature>
<evidence type="ECO:0008006" key="4">
    <source>
        <dbReference type="Google" id="ProtNLM"/>
    </source>
</evidence>
<feature type="chain" id="PRO_5001626095" description="Lipoprotein" evidence="1">
    <location>
        <begin position="25"/>
        <end position="260"/>
    </location>
</feature>
<reference evidence="2 3" key="1">
    <citation type="submission" date="2014-04" db="EMBL/GenBank/DDBJ databases">
        <title>Draft genome sequence of Photobacterium halotolerans S2753: a solonamide, ngercheumicin and holomycin producer.</title>
        <authorList>
            <person name="Machado H.R."/>
            <person name="Gram L."/>
        </authorList>
    </citation>
    <scope>NUCLEOTIDE SEQUENCE [LARGE SCALE GENOMIC DNA]</scope>
    <source>
        <strain evidence="2 3">S2753</strain>
    </source>
</reference>
<dbReference type="EMBL" id="JMIB01000005">
    <property type="protein sequence ID" value="KDM92863.1"/>
    <property type="molecule type" value="Genomic_DNA"/>
</dbReference>
<name>A0A066RZQ1_9GAMM</name>
<sequence length="260" mass="28761">MCRFSFCVPVVMSCLLAACSPAEHAEAHLHVRFLTHLPPSPGKADLDVVALPPQEGITFYSAQNPKVESQPFSYVTAITPETKLYSDSASLLPQASYPVLASNIDFGLRKNGDEVYSYNSYKGRADAFIRWYGSSRVAFLALINPYPGNEGLHERDLTLLRNSVDRLQEKGIRNIVLLSQYPTRFSPELLKTIRGVDVVISAGQQTQTTVASKRCIAEFSQTKPDQLTLIFDPKGQINTCSFPNEKSRFNTEAAITPKGL</sequence>
<organism evidence="2 3">
    <name type="scientific">Photobacterium galatheae</name>
    <dbReference type="NCBI Taxonomy" id="1654360"/>
    <lineage>
        <taxon>Bacteria</taxon>
        <taxon>Pseudomonadati</taxon>
        <taxon>Pseudomonadota</taxon>
        <taxon>Gammaproteobacteria</taxon>
        <taxon>Vibrionales</taxon>
        <taxon>Vibrionaceae</taxon>
        <taxon>Photobacterium</taxon>
    </lineage>
</organism>
<evidence type="ECO:0000313" key="2">
    <source>
        <dbReference type="EMBL" id="KDM92863.1"/>
    </source>
</evidence>
<dbReference type="PROSITE" id="PS51257">
    <property type="entry name" value="PROKAR_LIPOPROTEIN"/>
    <property type="match status" value="1"/>
</dbReference>
<dbReference type="AlphaFoldDB" id="A0A066RZQ1"/>
<keyword evidence="1" id="KW-0732">Signal</keyword>
<protein>
    <recommendedName>
        <fullName evidence="4">Lipoprotein</fullName>
    </recommendedName>
</protein>
<comment type="caution">
    <text evidence="2">The sequence shown here is derived from an EMBL/GenBank/DDBJ whole genome shotgun (WGS) entry which is preliminary data.</text>
</comment>
<proteinExistence type="predicted"/>
<evidence type="ECO:0000256" key="1">
    <source>
        <dbReference type="SAM" id="SignalP"/>
    </source>
</evidence>
<gene>
    <name evidence="2" type="ORF">EA58_03645</name>
</gene>
<dbReference type="STRING" id="1654360.EA58_03645"/>
<evidence type="ECO:0000313" key="3">
    <source>
        <dbReference type="Proteomes" id="UP000027192"/>
    </source>
</evidence>